<sequence>MDKTHSVRPSNGERRKLRPGGCSKFLSCGLGSSGCFRAYQEPSPRLPGQQNRSISVHLQFITPLLGGVSEHFLLPATRCFRKAFLSLVWTSIPITARKYANRHQQAYRQSSGKTALQRVDWYVLAKLLLEPTRHDSALVKQNWCFVKLLDICQAEREINQLARTAPKREFSARFLS</sequence>
<gene>
    <name evidence="1" type="ORF">BECKLFY1418C_GA0070996_102724</name>
</gene>
<dbReference type="AlphaFoldDB" id="A0A450WIT8"/>
<accession>A0A450WIT8</accession>
<evidence type="ECO:0000313" key="1">
    <source>
        <dbReference type="EMBL" id="VFK16939.1"/>
    </source>
</evidence>
<dbReference type="PROSITE" id="PS51257">
    <property type="entry name" value="PROKAR_LIPOPROTEIN"/>
    <property type="match status" value="1"/>
</dbReference>
<name>A0A450WIT8_9GAMM</name>
<protein>
    <submittedName>
        <fullName evidence="1">Uncharacterized protein</fullName>
    </submittedName>
</protein>
<organism evidence="1">
    <name type="scientific">Candidatus Kentrum sp. LFY</name>
    <dbReference type="NCBI Taxonomy" id="2126342"/>
    <lineage>
        <taxon>Bacteria</taxon>
        <taxon>Pseudomonadati</taxon>
        <taxon>Pseudomonadota</taxon>
        <taxon>Gammaproteobacteria</taxon>
        <taxon>Candidatus Kentrum</taxon>
    </lineage>
</organism>
<dbReference type="EMBL" id="CAADFN010000027">
    <property type="protein sequence ID" value="VFK16939.1"/>
    <property type="molecule type" value="Genomic_DNA"/>
</dbReference>
<reference evidence="1" key="1">
    <citation type="submission" date="2019-02" db="EMBL/GenBank/DDBJ databases">
        <authorList>
            <person name="Gruber-Vodicka R. H."/>
            <person name="Seah K. B. B."/>
        </authorList>
    </citation>
    <scope>NUCLEOTIDE SEQUENCE</scope>
    <source>
        <strain evidence="1">BECK_BY7</strain>
    </source>
</reference>
<proteinExistence type="predicted"/>